<reference evidence="6" key="1">
    <citation type="submission" date="2020-07" db="EMBL/GenBank/DDBJ databases">
        <title>Huge and variable diversity of episymbiotic CPR bacteria and DPANN archaea in groundwater ecosystems.</title>
        <authorList>
            <person name="He C.Y."/>
            <person name="Keren R."/>
            <person name="Whittaker M."/>
            <person name="Farag I.F."/>
            <person name="Doudna J."/>
            <person name="Cate J.H.D."/>
            <person name="Banfield J.F."/>
        </authorList>
    </citation>
    <scope>NUCLEOTIDE SEQUENCE</scope>
    <source>
        <strain evidence="6">NC_groundwater_1482_Ag_S-0.65um_47_24</strain>
    </source>
</reference>
<sequence length="113" mass="12041">SNIIGEKRDEVDVFHVLRSCFPAGTVSGAPKVRAMEIISELEPVDRGPYAGAVGYFGFNSDMDTCITIRTVVLDGKQAHVEVGAGIVADSVPSREYQETMDKAAALLKALAQA</sequence>
<feature type="non-terminal residue" evidence="6">
    <location>
        <position position="1"/>
    </location>
</feature>
<keyword evidence="2" id="KW-0479">Metal-binding</keyword>
<evidence type="ECO:0000313" key="7">
    <source>
        <dbReference type="Proteomes" id="UP000772181"/>
    </source>
</evidence>
<dbReference type="PRINTS" id="PR00095">
    <property type="entry name" value="ANTSNTHASEI"/>
</dbReference>
<dbReference type="Gene3D" id="3.60.120.10">
    <property type="entry name" value="Anthranilate synthase"/>
    <property type="match status" value="1"/>
</dbReference>
<organism evidence="6 7">
    <name type="scientific">Tectimicrobiota bacterium</name>
    <dbReference type="NCBI Taxonomy" id="2528274"/>
    <lineage>
        <taxon>Bacteria</taxon>
        <taxon>Pseudomonadati</taxon>
        <taxon>Nitrospinota/Tectimicrobiota group</taxon>
        <taxon>Candidatus Tectimicrobiota</taxon>
    </lineage>
</organism>
<protein>
    <submittedName>
        <fullName evidence="6">Chorismate-binding protein</fullName>
    </submittedName>
</protein>
<dbReference type="GO" id="GO:0016829">
    <property type="term" value="F:lyase activity"/>
    <property type="evidence" value="ECO:0007669"/>
    <property type="project" value="UniProtKB-KW"/>
</dbReference>
<evidence type="ECO:0000313" key="6">
    <source>
        <dbReference type="EMBL" id="MBI4596699.1"/>
    </source>
</evidence>
<name>A0A933LRF6_UNCTE</name>
<feature type="domain" description="Chorismate-utilising enzyme C-terminal" evidence="5">
    <location>
        <begin position="1"/>
        <end position="102"/>
    </location>
</feature>
<dbReference type="PANTHER" id="PTHR11236">
    <property type="entry name" value="AMINOBENZOATE/ANTHRANILATE SYNTHASE"/>
    <property type="match status" value="1"/>
</dbReference>
<keyword evidence="3" id="KW-0460">Magnesium</keyword>
<dbReference type="Proteomes" id="UP000772181">
    <property type="component" value="Unassembled WGS sequence"/>
</dbReference>
<proteinExistence type="predicted"/>
<keyword evidence="4" id="KW-0456">Lyase</keyword>
<evidence type="ECO:0000259" key="5">
    <source>
        <dbReference type="Pfam" id="PF00425"/>
    </source>
</evidence>
<dbReference type="AlphaFoldDB" id="A0A933LRF6"/>
<accession>A0A933LRF6</accession>
<dbReference type="InterPro" id="IPR015890">
    <property type="entry name" value="Chorismate_C"/>
</dbReference>
<dbReference type="EMBL" id="JACQWF010000433">
    <property type="protein sequence ID" value="MBI4596699.1"/>
    <property type="molecule type" value="Genomic_DNA"/>
</dbReference>
<dbReference type="InterPro" id="IPR005801">
    <property type="entry name" value="ADC_synthase"/>
</dbReference>
<evidence type="ECO:0000256" key="2">
    <source>
        <dbReference type="ARBA" id="ARBA00022723"/>
    </source>
</evidence>
<evidence type="ECO:0000256" key="4">
    <source>
        <dbReference type="ARBA" id="ARBA00023239"/>
    </source>
</evidence>
<dbReference type="GO" id="GO:0046872">
    <property type="term" value="F:metal ion binding"/>
    <property type="evidence" value="ECO:0007669"/>
    <property type="project" value="UniProtKB-KW"/>
</dbReference>
<dbReference type="SUPFAM" id="SSF56322">
    <property type="entry name" value="ADC synthase"/>
    <property type="match status" value="1"/>
</dbReference>
<dbReference type="InterPro" id="IPR019999">
    <property type="entry name" value="Anth_synth_I-like"/>
</dbReference>
<dbReference type="GO" id="GO:0000162">
    <property type="term" value="P:L-tryptophan biosynthetic process"/>
    <property type="evidence" value="ECO:0007669"/>
    <property type="project" value="TreeGrafter"/>
</dbReference>
<dbReference type="Pfam" id="PF00425">
    <property type="entry name" value="Chorismate_bind"/>
    <property type="match status" value="1"/>
</dbReference>
<comment type="cofactor">
    <cofactor evidence="1">
        <name>Mg(2+)</name>
        <dbReference type="ChEBI" id="CHEBI:18420"/>
    </cofactor>
</comment>
<evidence type="ECO:0000256" key="3">
    <source>
        <dbReference type="ARBA" id="ARBA00022842"/>
    </source>
</evidence>
<gene>
    <name evidence="6" type="ORF">HY730_10065</name>
</gene>
<evidence type="ECO:0000256" key="1">
    <source>
        <dbReference type="ARBA" id="ARBA00001946"/>
    </source>
</evidence>
<comment type="caution">
    <text evidence="6">The sequence shown here is derived from an EMBL/GenBank/DDBJ whole genome shotgun (WGS) entry which is preliminary data.</text>
</comment>
<dbReference type="PANTHER" id="PTHR11236:SF48">
    <property type="entry name" value="ISOCHORISMATE SYNTHASE MENF"/>
    <property type="match status" value="1"/>
</dbReference>